<gene>
    <name evidence="8" type="ORF">CEW83_07495</name>
</gene>
<keyword evidence="5" id="KW-0804">Transcription</keyword>
<comment type="similarity">
    <text evidence="1">Belongs to the sigma-70 factor family. ECF subfamily.</text>
</comment>
<name>A0A2U8GN67_9RHOO</name>
<evidence type="ECO:0000259" key="6">
    <source>
        <dbReference type="Pfam" id="PF04542"/>
    </source>
</evidence>
<keyword evidence="2" id="KW-0805">Transcription regulation</keyword>
<evidence type="ECO:0000256" key="3">
    <source>
        <dbReference type="ARBA" id="ARBA00023082"/>
    </source>
</evidence>
<dbReference type="InterPro" id="IPR013325">
    <property type="entry name" value="RNA_pol_sigma_r2"/>
</dbReference>
<keyword evidence="3" id="KW-0731">Sigma factor</keyword>
<keyword evidence="4" id="KW-0238">DNA-binding</keyword>
<evidence type="ECO:0000259" key="7">
    <source>
        <dbReference type="Pfam" id="PF08281"/>
    </source>
</evidence>
<dbReference type="NCBIfam" id="TIGR02937">
    <property type="entry name" value="sigma70-ECF"/>
    <property type="match status" value="1"/>
</dbReference>
<sequence>MVRAQTNTHPTSPADALADPVLLTELRRDMLRFAQLQLRDAALAEDAVQEAIEAALINAARHEGRAALKTWIFSILRNKIVDILRRGARTVSISSIGSDDTSDDEKLDGLFRDNGHWQKQARPAQWNAPDEALDNKQFWAVFEACLDRLPENIARVFMMREMLGFETPEICAELEITSNNCHVILYRARVSLRGCLEGNWFNPGDCPSC</sequence>
<dbReference type="Gene3D" id="1.10.10.10">
    <property type="entry name" value="Winged helix-like DNA-binding domain superfamily/Winged helix DNA-binding domain"/>
    <property type="match status" value="1"/>
</dbReference>
<dbReference type="PANTHER" id="PTHR43133:SF8">
    <property type="entry name" value="RNA POLYMERASE SIGMA FACTOR HI_1459-RELATED"/>
    <property type="match status" value="1"/>
</dbReference>
<evidence type="ECO:0000313" key="9">
    <source>
        <dbReference type="Proteomes" id="UP000244930"/>
    </source>
</evidence>
<dbReference type="SUPFAM" id="SSF88659">
    <property type="entry name" value="Sigma3 and sigma4 domains of RNA polymerase sigma factors"/>
    <property type="match status" value="1"/>
</dbReference>
<dbReference type="NCBIfam" id="TIGR02943">
    <property type="entry name" value="Sig70_famx1"/>
    <property type="match status" value="1"/>
</dbReference>
<dbReference type="RefSeq" id="WP_108948789.1">
    <property type="nucleotide sequence ID" value="NZ_CP022187.1"/>
</dbReference>
<evidence type="ECO:0000256" key="4">
    <source>
        <dbReference type="ARBA" id="ARBA00023125"/>
    </source>
</evidence>
<dbReference type="GO" id="GO:0006352">
    <property type="term" value="P:DNA-templated transcription initiation"/>
    <property type="evidence" value="ECO:0007669"/>
    <property type="project" value="InterPro"/>
</dbReference>
<keyword evidence="9" id="KW-1185">Reference proteome</keyword>
<dbReference type="InterPro" id="IPR014289">
    <property type="entry name" value="RNA_pol_sigma-24-rel"/>
</dbReference>
<reference evidence="8 9" key="1">
    <citation type="submission" date="2017-06" db="EMBL/GenBank/DDBJ databases">
        <title>Azoarcus.</title>
        <authorList>
            <person name="Woo J.-H."/>
            <person name="Kim H.-S."/>
        </authorList>
    </citation>
    <scope>NUCLEOTIDE SEQUENCE [LARGE SCALE GENOMIC DNA]</scope>
    <source>
        <strain evidence="8 9">TSPY31</strain>
    </source>
</reference>
<dbReference type="InterPro" id="IPR007627">
    <property type="entry name" value="RNA_pol_sigma70_r2"/>
</dbReference>
<dbReference type="PANTHER" id="PTHR43133">
    <property type="entry name" value="RNA POLYMERASE ECF-TYPE SIGMA FACTO"/>
    <property type="match status" value="1"/>
</dbReference>
<dbReference type="SUPFAM" id="SSF88946">
    <property type="entry name" value="Sigma2 domain of RNA polymerase sigma factors"/>
    <property type="match status" value="1"/>
</dbReference>
<dbReference type="InterPro" id="IPR039425">
    <property type="entry name" value="RNA_pol_sigma-70-like"/>
</dbReference>
<dbReference type="Proteomes" id="UP000244930">
    <property type="component" value="Chromosome"/>
</dbReference>
<dbReference type="Gene3D" id="1.10.1740.10">
    <property type="match status" value="1"/>
</dbReference>
<feature type="domain" description="RNA polymerase sigma factor 70 region 4 type 2" evidence="7">
    <location>
        <begin position="142"/>
        <end position="191"/>
    </location>
</feature>
<dbReference type="KEGG" id="acom:CEW83_07495"/>
<dbReference type="InterPro" id="IPR014284">
    <property type="entry name" value="RNA_pol_sigma-70_dom"/>
</dbReference>
<dbReference type="InterPro" id="IPR036388">
    <property type="entry name" value="WH-like_DNA-bd_sf"/>
</dbReference>
<protein>
    <submittedName>
        <fullName evidence="8">RNA polymerase subunit sigma</fullName>
    </submittedName>
</protein>
<evidence type="ECO:0000313" key="8">
    <source>
        <dbReference type="EMBL" id="AWI75081.1"/>
    </source>
</evidence>
<proteinExistence type="inferred from homology"/>
<dbReference type="InterPro" id="IPR013324">
    <property type="entry name" value="RNA_pol_sigma_r3/r4-like"/>
</dbReference>
<dbReference type="Pfam" id="PF04542">
    <property type="entry name" value="Sigma70_r2"/>
    <property type="match status" value="1"/>
</dbReference>
<dbReference type="InterPro" id="IPR013249">
    <property type="entry name" value="RNA_pol_sigma70_r4_t2"/>
</dbReference>
<accession>A0A2U8GN67</accession>
<evidence type="ECO:0000256" key="1">
    <source>
        <dbReference type="ARBA" id="ARBA00010641"/>
    </source>
</evidence>
<dbReference type="AlphaFoldDB" id="A0A2U8GN67"/>
<feature type="domain" description="RNA polymerase sigma-70 region 2" evidence="6">
    <location>
        <begin position="23"/>
        <end position="89"/>
    </location>
</feature>
<organism evidence="8 9">
    <name type="scientific">Parazoarcus communis</name>
    <dbReference type="NCBI Taxonomy" id="41977"/>
    <lineage>
        <taxon>Bacteria</taxon>
        <taxon>Pseudomonadati</taxon>
        <taxon>Pseudomonadota</taxon>
        <taxon>Betaproteobacteria</taxon>
        <taxon>Rhodocyclales</taxon>
        <taxon>Zoogloeaceae</taxon>
        <taxon>Parazoarcus</taxon>
    </lineage>
</organism>
<dbReference type="Pfam" id="PF08281">
    <property type="entry name" value="Sigma70_r4_2"/>
    <property type="match status" value="1"/>
</dbReference>
<evidence type="ECO:0000256" key="2">
    <source>
        <dbReference type="ARBA" id="ARBA00023015"/>
    </source>
</evidence>
<evidence type="ECO:0000256" key="5">
    <source>
        <dbReference type="ARBA" id="ARBA00023163"/>
    </source>
</evidence>
<dbReference type="EMBL" id="CP022187">
    <property type="protein sequence ID" value="AWI75081.1"/>
    <property type="molecule type" value="Genomic_DNA"/>
</dbReference>
<dbReference type="GO" id="GO:0016987">
    <property type="term" value="F:sigma factor activity"/>
    <property type="evidence" value="ECO:0007669"/>
    <property type="project" value="UniProtKB-KW"/>
</dbReference>
<dbReference type="GO" id="GO:0003677">
    <property type="term" value="F:DNA binding"/>
    <property type="evidence" value="ECO:0007669"/>
    <property type="project" value="UniProtKB-KW"/>
</dbReference>